<proteinExistence type="predicted"/>
<protein>
    <submittedName>
        <fullName evidence="1">Uncharacterized protein</fullName>
    </submittedName>
</protein>
<evidence type="ECO:0000313" key="1">
    <source>
        <dbReference type="EMBL" id="VGO17948.1"/>
    </source>
</evidence>
<dbReference type="AlphaFoldDB" id="A0A6C2UCN9"/>
<evidence type="ECO:0000313" key="2">
    <source>
        <dbReference type="Proteomes" id="UP000366872"/>
    </source>
</evidence>
<organism evidence="1 2">
    <name type="scientific">Pontiella desulfatans</name>
    <dbReference type="NCBI Taxonomy" id="2750659"/>
    <lineage>
        <taxon>Bacteria</taxon>
        <taxon>Pseudomonadati</taxon>
        <taxon>Kiritimatiellota</taxon>
        <taxon>Kiritimatiellia</taxon>
        <taxon>Kiritimatiellales</taxon>
        <taxon>Pontiellaceae</taxon>
        <taxon>Pontiella</taxon>
    </lineage>
</organism>
<accession>A0A6C2UCN9</accession>
<sequence>MPENKSENYIRRSASRLLTYRDFVEKFQDPFDGSTDSAPGPKNIAKIFGDMNDLLTKPRFPSDAIDTFDGLKKLLANSSYEWSKEVEAYVKSIFPSIPRSCPTDIGQDRLAGVKIDAWRTFGCAKQMLRLSYMFTLPPKKWREWKLLEPTPYNASATDDAVRSLRENHRAYLLPFCDEYGYLKAPSYNELLSYMEFELSDGSPEEVGLRKEALLDAVSVFQEYGLYRIKFGKKMSWERDFFRFERPDIIEGRLISGGTGTIRVVMPSGYADVGLKNHFPLRLPPILNHGSVNLRWNLRFPVPCSGGQRAALP</sequence>
<dbReference type="EMBL" id="CAAHFG010000005">
    <property type="protein sequence ID" value="VGO17948.1"/>
    <property type="molecule type" value="Genomic_DNA"/>
</dbReference>
<reference evidence="1 2" key="1">
    <citation type="submission" date="2019-04" db="EMBL/GenBank/DDBJ databases">
        <authorList>
            <person name="Van Vliet M D."/>
        </authorList>
    </citation>
    <scope>NUCLEOTIDE SEQUENCE [LARGE SCALE GENOMIC DNA]</scope>
    <source>
        <strain evidence="1 2">F1</strain>
    </source>
</reference>
<keyword evidence="2" id="KW-1185">Reference proteome</keyword>
<name>A0A6C2UCN9_PONDE</name>
<gene>
    <name evidence="1" type="ORF">PDESU_06551</name>
</gene>
<dbReference type="RefSeq" id="WP_136083400.1">
    <property type="nucleotide sequence ID" value="NZ_CAAHFG010000005.1"/>
</dbReference>
<dbReference type="Proteomes" id="UP000366872">
    <property type="component" value="Unassembled WGS sequence"/>
</dbReference>